<dbReference type="AlphaFoldDB" id="A0A4Z1T9X4"/>
<keyword evidence="1" id="KW-0175">Coiled coil</keyword>
<dbReference type="Proteomes" id="UP000315496">
    <property type="component" value="Chromosome 1"/>
</dbReference>
<dbReference type="VEuPathDB" id="GiardiaDB:GMRT_10992"/>
<feature type="compositionally biased region" description="Basic and acidic residues" evidence="2">
    <location>
        <begin position="25"/>
        <end position="34"/>
    </location>
</feature>
<feature type="region of interest" description="Disordered" evidence="2">
    <location>
        <begin position="173"/>
        <end position="215"/>
    </location>
</feature>
<protein>
    <submittedName>
        <fullName evidence="3">Uncharacterized protein</fullName>
    </submittedName>
</protein>
<comment type="caution">
    <text evidence="3">The sequence shown here is derived from an EMBL/GenBank/DDBJ whole genome shotgun (WGS) entry which is preliminary data.</text>
</comment>
<evidence type="ECO:0000313" key="4">
    <source>
        <dbReference type="Proteomes" id="UP000315496"/>
    </source>
</evidence>
<accession>A0A4Z1T9X4</accession>
<feature type="compositionally biased region" description="Basic and acidic residues" evidence="2">
    <location>
        <begin position="42"/>
        <end position="54"/>
    </location>
</feature>
<evidence type="ECO:0000256" key="2">
    <source>
        <dbReference type="SAM" id="MobiDB-lite"/>
    </source>
</evidence>
<feature type="region of interest" description="Disordered" evidence="2">
    <location>
        <begin position="286"/>
        <end position="332"/>
    </location>
</feature>
<feature type="coiled-coil region" evidence="1">
    <location>
        <begin position="340"/>
        <end position="367"/>
    </location>
</feature>
<proteinExistence type="predicted"/>
<feature type="compositionally biased region" description="Basic and acidic residues" evidence="2">
    <location>
        <begin position="637"/>
        <end position="647"/>
    </location>
</feature>
<feature type="region of interest" description="Disordered" evidence="2">
    <location>
        <begin position="1"/>
        <end position="54"/>
    </location>
</feature>
<reference evidence="3 4" key="1">
    <citation type="submission" date="2019-05" db="EMBL/GenBank/DDBJ databases">
        <title>The compact genome of Giardia muris reveals important steps in the evolution of intestinal protozoan parasites.</title>
        <authorList>
            <person name="Xu F."/>
            <person name="Jimenez-Gonzalez A."/>
            <person name="Einarsson E."/>
            <person name="Astvaldsson A."/>
            <person name="Peirasmaki D."/>
            <person name="Eckmann L."/>
            <person name="Andersson J.O."/>
            <person name="Svard S.G."/>
            <person name="Jerlstrom-Hultqvist J."/>
        </authorList>
    </citation>
    <scope>NUCLEOTIDE SEQUENCE [LARGE SCALE GENOMIC DNA]</scope>
    <source>
        <strain evidence="3 4">Roberts-Thomson</strain>
    </source>
</reference>
<feature type="region of interest" description="Disordered" evidence="2">
    <location>
        <begin position="604"/>
        <end position="707"/>
    </location>
</feature>
<sequence length="739" mass="82105">MYAQAKPKAERAKPTQSAGPSASDDAFRRAQRENAHRRRLMRERAERLEREEQDRIQDALQKRHNQTRVDMGNAVAGRVVNRMELQRNIDGSERARAKPERGAPPRSTFAEMAQQVVQMLGAEAPRDSFIDSCAPFLKDGQKTLGLTFRQSEEIARSETHQLAAKIAGHVEIHHMPPPTNLPKSSENLVQQPTNSSSKAQQQSQDTSVPPQEDEYLTSLTGNDAACLRRQIAEVASLPTDDSDSSDDYPAPVTRKRQFQELKLSQFQLSAAPQSPTSTQFSGLHNNENSLTADPVISPIARPTRKGPTVPIPKPTSGPTKKQKPTSDKAEIPSFGGTVKLKALDDEERRLEMELRGLSDRLEYIESQNNTALTDESVSLFADDHSMVKPRKRTVEPNFREDISYEELRQKEEDLRRHELFHDPQVVRHSVQNAAIGAKALQVRNADAIVTRSRDTSAHRKVALAPLTGSRTETSGGYAAMHTATTREKVPPKPPNRLQRRGPSGSAQKAPAQEHTAPEEAVDIQVSNPALLDSLFKGKGKENAPTIAPPARQSITARRLSELAEMDDDDLNLDDIATSIAKAQVTTSIAADDVPIVASHDVQKITTRKVTRPTSGTGSHQQRDSRSTRSARSSIDSYDSREDNERHVVQLPKEVIRPPTAIFTGLNPEDASPPARRLDSQQNQHKSRERSRRSVTFDDMPPERPRTRHEDLAALDAEFARPYGIDVSDLTLDDEGDYEF</sequence>
<dbReference type="EMBL" id="VDLU01000001">
    <property type="protein sequence ID" value="TNJ29321.1"/>
    <property type="molecule type" value="Genomic_DNA"/>
</dbReference>
<keyword evidence="4" id="KW-1185">Reference proteome</keyword>
<evidence type="ECO:0000313" key="3">
    <source>
        <dbReference type="EMBL" id="TNJ29321.1"/>
    </source>
</evidence>
<feature type="compositionally biased region" description="Low complexity" evidence="2">
    <location>
        <begin position="627"/>
        <end position="636"/>
    </location>
</feature>
<gene>
    <name evidence="3" type="ORF">GMRT_10992</name>
</gene>
<evidence type="ECO:0000256" key="1">
    <source>
        <dbReference type="SAM" id="Coils"/>
    </source>
</evidence>
<feature type="region of interest" description="Disordered" evidence="2">
    <location>
        <begin position="451"/>
        <end position="522"/>
    </location>
</feature>
<organism evidence="3 4">
    <name type="scientific">Giardia muris</name>
    <dbReference type="NCBI Taxonomy" id="5742"/>
    <lineage>
        <taxon>Eukaryota</taxon>
        <taxon>Metamonada</taxon>
        <taxon>Diplomonadida</taxon>
        <taxon>Hexamitidae</taxon>
        <taxon>Giardiinae</taxon>
        <taxon>Giardia</taxon>
    </lineage>
</organism>
<feature type="compositionally biased region" description="Polar residues" evidence="2">
    <location>
        <begin position="181"/>
        <end position="209"/>
    </location>
</feature>
<name>A0A4Z1T9X4_GIAMU</name>